<feature type="domain" description="Proteasome activator complex subunit 4-like HEAT repeat-like" evidence="11">
    <location>
        <begin position="1165"/>
        <end position="1457"/>
    </location>
</feature>
<evidence type="ECO:0000259" key="9">
    <source>
        <dbReference type="Pfam" id="PF11919"/>
    </source>
</evidence>
<dbReference type="GO" id="GO:0016607">
    <property type="term" value="C:nuclear speck"/>
    <property type="evidence" value="ECO:0007669"/>
    <property type="project" value="UniProtKB-SubCell"/>
</dbReference>
<evidence type="ECO:0000256" key="2">
    <source>
        <dbReference type="ARBA" id="ARBA00004496"/>
    </source>
</evidence>
<keyword evidence="4" id="KW-0963">Cytoplasm</keyword>
<dbReference type="STRING" id="37653.A0A0L8HV84"/>
<dbReference type="Pfam" id="PF23096">
    <property type="entry name" value="HEAT_PSME4"/>
    <property type="match status" value="1"/>
</dbReference>
<dbReference type="GO" id="GO:0010499">
    <property type="term" value="P:proteasomal ubiquitin-independent protein catabolic process"/>
    <property type="evidence" value="ECO:0007669"/>
    <property type="project" value="TreeGrafter"/>
</dbReference>
<dbReference type="GO" id="GO:0005829">
    <property type="term" value="C:cytosol"/>
    <property type="evidence" value="ECO:0007669"/>
    <property type="project" value="TreeGrafter"/>
</dbReference>
<dbReference type="SUPFAM" id="SSF48371">
    <property type="entry name" value="ARM repeat"/>
    <property type="match status" value="2"/>
</dbReference>
<protein>
    <recommendedName>
        <fullName evidence="13">Proteasome activator complex subunit 4 C-terminal domain-containing protein</fullName>
    </recommendedName>
</protein>
<name>A0A0L8HV84_OCTBM</name>
<dbReference type="GO" id="GO:0006281">
    <property type="term" value="P:DNA repair"/>
    <property type="evidence" value="ECO:0007669"/>
    <property type="project" value="UniProtKB-KW"/>
</dbReference>
<dbReference type="OMA" id="ECTQLVP"/>
<accession>A0A0L8HV84</accession>
<evidence type="ECO:0000256" key="1">
    <source>
        <dbReference type="ARBA" id="ARBA00004324"/>
    </source>
</evidence>
<evidence type="ECO:0008006" key="13">
    <source>
        <dbReference type="Google" id="ProtNLM"/>
    </source>
</evidence>
<comment type="subcellular location">
    <subcellularLocation>
        <location evidence="2">Cytoplasm</location>
    </subcellularLocation>
    <subcellularLocation>
        <location evidence="1">Nucleus speckle</location>
    </subcellularLocation>
</comment>
<evidence type="ECO:0000256" key="3">
    <source>
        <dbReference type="ARBA" id="ARBA00005739"/>
    </source>
</evidence>
<dbReference type="InterPro" id="IPR021843">
    <property type="entry name" value="PSME4_C"/>
</dbReference>
<dbReference type="OrthoDB" id="17907at2759"/>
<feature type="domain" description="Proteasome activator Blm10 middle HEAT repeats region" evidence="10">
    <location>
        <begin position="315"/>
        <end position="814"/>
    </location>
</feature>
<dbReference type="InterPro" id="IPR035309">
    <property type="entry name" value="PSME4"/>
</dbReference>
<dbReference type="Pfam" id="PF16507">
    <property type="entry name" value="HEAT_PSME4_mid"/>
    <property type="match status" value="1"/>
</dbReference>
<feature type="domain" description="Proteasome activator complex subunit 4 C-terminal" evidence="9">
    <location>
        <begin position="1756"/>
        <end position="1842"/>
    </location>
</feature>
<organism evidence="12">
    <name type="scientific">Octopus bimaculoides</name>
    <name type="common">California two-spotted octopus</name>
    <dbReference type="NCBI Taxonomy" id="37653"/>
    <lineage>
        <taxon>Eukaryota</taxon>
        <taxon>Metazoa</taxon>
        <taxon>Spiralia</taxon>
        <taxon>Lophotrochozoa</taxon>
        <taxon>Mollusca</taxon>
        <taxon>Cephalopoda</taxon>
        <taxon>Coleoidea</taxon>
        <taxon>Octopodiformes</taxon>
        <taxon>Octopoda</taxon>
        <taxon>Incirrata</taxon>
        <taxon>Octopodidae</taxon>
        <taxon>Octopus</taxon>
    </lineage>
</organism>
<dbReference type="PANTHER" id="PTHR32170:SF3">
    <property type="entry name" value="PROTEASOME ACTIVATOR COMPLEX SUBUNIT 4"/>
    <property type="match status" value="1"/>
</dbReference>
<dbReference type="GO" id="GO:0070628">
    <property type="term" value="F:proteasome binding"/>
    <property type="evidence" value="ECO:0007669"/>
    <property type="project" value="InterPro"/>
</dbReference>
<evidence type="ECO:0000256" key="6">
    <source>
        <dbReference type="ARBA" id="ARBA00022763"/>
    </source>
</evidence>
<dbReference type="PANTHER" id="PTHR32170">
    <property type="entry name" value="PROTEASOME ACTIVATOR COMPLEX SUBUNIT 4"/>
    <property type="match status" value="1"/>
</dbReference>
<keyword evidence="6" id="KW-0227">DNA damage</keyword>
<evidence type="ECO:0000256" key="5">
    <source>
        <dbReference type="ARBA" id="ARBA00022737"/>
    </source>
</evidence>
<dbReference type="InterPro" id="IPR011989">
    <property type="entry name" value="ARM-like"/>
</dbReference>
<keyword evidence="8" id="KW-0539">Nucleus</keyword>
<evidence type="ECO:0000256" key="7">
    <source>
        <dbReference type="ARBA" id="ARBA00023204"/>
    </source>
</evidence>
<dbReference type="InterPro" id="IPR032430">
    <property type="entry name" value="Blm10_mid"/>
</dbReference>
<keyword evidence="7" id="KW-0234">DNA repair</keyword>
<sequence>MERLYDADSQGFNPNLREIIHNHNLPYYDELEAESDRVLAQIKTNLARTVERRDIKTGAIHWVEQLLRYVRLYGLKFSKEDHIHLIKLLYELLLIPHNEFAISNKFAQAINKLLKKQSLLSPEDLTLPWKPLYDFCLTIFDSPYENIGLHFFSDTIVSTVKDTIHNCRTYFPLESTEEMMQLWRPLFCPFDNIVYKPLNCMQHFLPTMISPENHHRGFKIWFDEIMSLWTTLNSSGCEYSLVSLISRLAYDNIGYIDWSPHIPRVFTRFLKGFNLPVGNSKNATQSNNTVDINAYVLWIISMIDKNNSSVQEHIDKLFETLKTFYHPSNTGRWNLKLSNLLVTFPRLFIKRLHRERVAPKSWKTPIPKSHRLTEDDITKFVLSIKPVVFMAMFGKYGMHDASVALKHLACLRPEIILPAFLERMYPAMETLTEPHRLIACMTCIVGVCRPMLQSTKWYPEGRLHVLPLLNLSLPGIDPNDVKKSLVTFQMVSTFVTLVPLVDCSSAIYLRDDLSETEKELCSASSQFEDFVLQFMYKSFSLIENSAQIELHNQSSTSDNSFNPEQSWLEIGLSSTFTAILQQCSTPIFESALSCLFNYVSQTVYETRVGGKFVSDLIKAAVKVNPDKSLKLFIPHFCSNIRRLLAANEDIKDEEKLDVELLWNLLMLSQVVRAPGHNLLSFVDELTDLLSPLLELKCVEAYEYSTSTLRYLLRSLTNIYPLDFRSVPVDFDAPLTEHLIIRDWAYTGSVENADIQWHIPCAEEIQFASRILEKVLKPELEFIKTIDKDNETPRDDLLRRLTIIFEALLGAGALLPFIDGEAYNIVESEVELLTFSCSASMTEGITFNGSCIRLAVVDAIQPLLNYLLTHCEDDTKNLLKIIAIYDSLIFYHGTVKKDFDLRWKNLHSVKEALSMKLGGYKSHVRALLIDRVLLQHELRMLLSVKKKFTITHKSLLEDLLALSTSRYSEVRKKGQSLLFHMFLNFHYSYDLLLPAIVNNLTDANAPEHKLKSSLHIIQGNVSKALVVKREWNVLNALWPAVAKAQHSSELSVLRLIDDVNSRVSKSFETPAIKIETSDNCIKAAQELLRVSENSKALVDPATPEELETAVLKEAARNKQYTEMYISLIEKLVSLVESGELAWKFHQFTIDLLNLLLRLDHQPPLSAVNLFLKNAVDDSITVREICLLSMVGVFKLMKRKHKSTKINVKELAGCSPSKASDLEFMPCCRDDNHWLTYCGKKLPRTKEAWNETVFVEKTHFGFYCWPVEMFAYAPYKEQPNVERGREELDETEKCIYDFWMSKDYIQKFIGFLALEEQKGKDKFKQKHVAFIKGLFRNFGDSFLELLKPEIEKLLAETNLVTRESHHRCALEILAGIIQGMKHWPYEKIMNFWDWSIKLLRKNLNSVIVETVEDWGNFFNLICENRDPRKLYPIYELLMENPINGEGGSLGDASRIYSLQNALMSQEWRVSELLGKLLNYLENFLDYPYKNVRDRIGCVLCYIFLYDYKMTPTCKSFLPLRKSFVEKILAQLDPLKNIYEDSNFLKGEDGMSLPPNGYTSTTKCISAVNQYNGGEESEEKNTLIRICKTVLKWFVLSFNSMLNNVTEELFGFLPIFCSLVSQVQEEELQKECLHALANLAQATISPSVISVAMEKIGEVATLPSWHAKTAVLSFLQALIFNNFFTMHQPEYVQQVQEFIMTLICNERLEVRETASETLSGLLHCGFLKIDDELLSRFEKLSSTKLKTAGTDAVSLELLVQRHAGVLGLCACIQAYPYEVPQFVPQLLVDISTHVNDIQPIQLTVKKALSNFRRTHHDNWHDHKQKFTDDQLLVLTDLLVSPNYYA</sequence>
<keyword evidence="5" id="KW-0677">Repeat</keyword>
<evidence type="ECO:0000256" key="4">
    <source>
        <dbReference type="ARBA" id="ARBA00022490"/>
    </source>
</evidence>
<dbReference type="GO" id="GO:0016504">
    <property type="term" value="F:peptidase activator activity"/>
    <property type="evidence" value="ECO:0007669"/>
    <property type="project" value="InterPro"/>
</dbReference>
<gene>
    <name evidence="12" type="ORF">OCBIM_22006091mg</name>
</gene>
<evidence type="ECO:0000259" key="10">
    <source>
        <dbReference type="Pfam" id="PF16507"/>
    </source>
</evidence>
<evidence type="ECO:0000256" key="8">
    <source>
        <dbReference type="ARBA" id="ARBA00023242"/>
    </source>
</evidence>
<evidence type="ECO:0000313" key="12">
    <source>
        <dbReference type="EMBL" id="KOF92695.1"/>
    </source>
</evidence>
<dbReference type="EMBL" id="KQ417294">
    <property type="protein sequence ID" value="KOF92695.1"/>
    <property type="molecule type" value="Genomic_DNA"/>
</dbReference>
<dbReference type="InterPro" id="IPR055455">
    <property type="entry name" value="HEAT_PSME4"/>
</dbReference>
<dbReference type="InterPro" id="IPR016024">
    <property type="entry name" value="ARM-type_fold"/>
</dbReference>
<dbReference type="Gene3D" id="1.25.10.10">
    <property type="entry name" value="Leucine-rich Repeat Variant"/>
    <property type="match status" value="1"/>
</dbReference>
<reference evidence="12" key="1">
    <citation type="submission" date="2015-07" db="EMBL/GenBank/DDBJ databases">
        <title>MeaNS - Measles Nucleotide Surveillance Program.</title>
        <authorList>
            <person name="Tran T."/>
            <person name="Druce J."/>
        </authorList>
    </citation>
    <scope>NUCLEOTIDE SEQUENCE</scope>
    <source>
        <strain evidence="12">UCB-OBI-ISO-001</strain>
        <tissue evidence="12">Gonad</tissue>
    </source>
</reference>
<dbReference type="KEGG" id="obi:106868583"/>
<evidence type="ECO:0000259" key="11">
    <source>
        <dbReference type="Pfam" id="PF23096"/>
    </source>
</evidence>
<dbReference type="Pfam" id="PF11919">
    <property type="entry name" value="PSME4_C"/>
    <property type="match status" value="1"/>
</dbReference>
<proteinExistence type="inferred from homology"/>
<comment type="similarity">
    <text evidence="3">Belongs to the BLM10 family.</text>
</comment>